<reference evidence="2" key="1">
    <citation type="submission" date="2019-09" db="EMBL/GenBank/DDBJ databases">
        <authorList>
            <person name="Cremers G."/>
        </authorList>
    </citation>
    <scope>NUCLEOTIDE SEQUENCE [LARGE SCALE GENOMIC DNA]</scope>
    <source>
        <strain evidence="2">3B</strain>
    </source>
</reference>
<feature type="signal peptide" evidence="1">
    <location>
        <begin position="1"/>
        <end position="31"/>
    </location>
</feature>
<proteinExistence type="predicted"/>
<dbReference type="EMBL" id="CABFUZ020000089">
    <property type="protein sequence ID" value="VVM05483.1"/>
    <property type="molecule type" value="Genomic_DNA"/>
</dbReference>
<name>A0A5E6M801_9BACT</name>
<dbReference type="AlphaFoldDB" id="A0A5E6M801"/>
<sequence>MHEKTFRFPKRGVVCLAAGVLLAGCASQPYMQGDSTGQQVADNAVRYGSMAAAGTGGYFAGKAIGGSSTAGAVGAGVGVLGQWAVNKFYDRKRKDAFAQGVADGKAELTAQILNEKWKKEAEYALPPEGKRVGYPNYRTAYIPSRKDPTTGVTYPGEYQTVPVYR</sequence>
<accession>A0A5E6M801</accession>
<comment type="caution">
    <text evidence="2">The sequence shown here is derived from an EMBL/GenBank/DDBJ whole genome shotgun (WGS) entry which is preliminary data.</text>
</comment>
<evidence type="ECO:0000313" key="3">
    <source>
        <dbReference type="Proteomes" id="UP000381693"/>
    </source>
</evidence>
<evidence type="ECO:0008006" key="4">
    <source>
        <dbReference type="Google" id="ProtNLM"/>
    </source>
</evidence>
<organism evidence="2 3">
    <name type="scientific">Methylacidimicrobium cyclopophantes</name>
    <dbReference type="NCBI Taxonomy" id="1041766"/>
    <lineage>
        <taxon>Bacteria</taxon>
        <taxon>Pseudomonadati</taxon>
        <taxon>Verrucomicrobiota</taxon>
        <taxon>Methylacidimicrobium</taxon>
    </lineage>
</organism>
<gene>
    <name evidence="2" type="ORF">MAMC_00615</name>
</gene>
<keyword evidence="3" id="KW-1185">Reference proteome</keyword>
<dbReference type="PROSITE" id="PS51257">
    <property type="entry name" value="PROKAR_LIPOPROTEIN"/>
    <property type="match status" value="1"/>
</dbReference>
<feature type="chain" id="PRO_5022838623" description="Glycine zipper domain-containing protein" evidence="1">
    <location>
        <begin position="32"/>
        <end position="165"/>
    </location>
</feature>
<dbReference type="OrthoDB" id="194903at2"/>
<evidence type="ECO:0000256" key="1">
    <source>
        <dbReference type="SAM" id="SignalP"/>
    </source>
</evidence>
<keyword evidence="1" id="KW-0732">Signal</keyword>
<dbReference type="Proteomes" id="UP000381693">
    <property type="component" value="Unassembled WGS sequence"/>
</dbReference>
<protein>
    <recommendedName>
        <fullName evidence="4">Glycine zipper domain-containing protein</fullName>
    </recommendedName>
</protein>
<evidence type="ECO:0000313" key="2">
    <source>
        <dbReference type="EMBL" id="VVM05483.1"/>
    </source>
</evidence>
<dbReference type="RefSeq" id="WP_142524706.1">
    <property type="nucleotide sequence ID" value="NZ_CABFUZ020000089.1"/>
</dbReference>